<dbReference type="Pfam" id="PF11241">
    <property type="entry name" value="DUF3043"/>
    <property type="match status" value="1"/>
</dbReference>
<organism evidence="2 3">
    <name type="scientific">Spinactinospora alkalitolerans</name>
    <dbReference type="NCBI Taxonomy" id="687207"/>
    <lineage>
        <taxon>Bacteria</taxon>
        <taxon>Bacillati</taxon>
        <taxon>Actinomycetota</taxon>
        <taxon>Actinomycetes</taxon>
        <taxon>Streptosporangiales</taxon>
        <taxon>Nocardiopsidaceae</taxon>
        <taxon>Spinactinospora</taxon>
    </lineage>
</organism>
<feature type="transmembrane region" description="Helical" evidence="1">
    <location>
        <begin position="41"/>
        <end position="57"/>
    </location>
</feature>
<dbReference type="EMBL" id="JACCCC010000001">
    <property type="protein sequence ID" value="NYE48759.1"/>
    <property type="molecule type" value="Genomic_DNA"/>
</dbReference>
<dbReference type="AlphaFoldDB" id="A0A852TXN2"/>
<feature type="transmembrane region" description="Helical" evidence="1">
    <location>
        <begin position="63"/>
        <end position="82"/>
    </location>
</feature>
<protein>
    <recommendedName>
        <fullName evidence="4">DUF3043 domain-containing protein</fullName>
    </recommendedName>
</protein>
<name>A0A852TXN2_9ACTN</name>
<evidence type="ECO:0000256" key="1">
    <source>
        <dbReference type="SAM" id="Phobius"/>
    </source>
</evidence>
<evidence type="ECO:0000313" key="2">
    <source>
        <dbReference type="EMBL" id="NYE48759.1"/>
    </source>
</evidence>
<reference evidence="2 3" key="1">
    <citation type="submission" date="2020-07" db="EMBL/GenBank/DDBJ databases">
        <title>Sequencing the genomes of 1000 actinobacteria strains.</title>
        <authorList>
            <person name="Klenk H.-P."/>
        </authorList>
    </citation>
    <scope>NUCLEOTIDE SEQUENCE [LARGE SCALE GENOMIC DNA]</scope>
    <source>
        <strain evidence="2 3">CXB654</strain>
    </source>
</reference>
<keyword evidence="1" id="KW-0472">Membrane</keyword>
<dbReference type="InterPro" id="IPR021403">
    <property type="entry name" value="DUF3043"/>
</dbReference>
<evidence type="ECO:0008006" key="4">
    <source>
        <dbReference type="Google" id="ProtNLM"/>
    </source>
</evidence>
<keyword evidence="1" id="KW-1133">Transmembrane helix</keyword>
<proteinExistence type="predicted"/>
<gene>
    <name evidence="2" type="ORF">HDA32_003879</name>
</gene>
<evidence type="ECO:0000313" key="3">
    <source>
        <dbReference type="Proteomes" id="UP000589036"/>
    </source>
</evidence>
<comment type="caution">
    <text evidence="2">The sequence shown here is derived from an EMBL/GenBank/DDBJ whole genome shotgun (WGS) entry which is preliminary data.</text>
</comment>
<keyword evidence="3" id="KW-1185">Reference proteome</keyword>
<accession>A0A852TXN2</accession>
<dbReference type="Proteomes" id="UP000589036">
    <property type="component" value="Unassembled WGS sequence"/>
</dbReference>
<keyword evidence="1" id="KW-0812">Transmembrane</keyword>
<sequence length="135" mass="15692">MQREREGYAKGDERYFRPQDRGPVRAMARDYVDSRRSASEFFLYFSLAIIVVLFLPMPEVQMAVTTFVWPLMIVTIVVEGFFTARKVKRLGQEHFPDESVRGAGMYAAMRQLQIRKLRLPKPRVKPGDAIALPRR</sequence>